<protein>
    <submittedName>
        <fullName evidence="1">Uncharacterized protein</fullName>
    </submittedName>
</protein>
<keyword evidence="2" id="KW-1185">Reference proteome</keyword>
<evidence type="ECO:0000313" key="1">
    <source>
        <dbReference type="EMBL" id="MFD2937462.1"/>
    </source>
</evidence>
<reference evidence="2" key="1">
    <citation type="journal article" date="2019" name="Int. J. Syst. Evol. Microbiol.">
        <title>The Global Catalogue of Microorganisms (GCM) 10K type strain sequencing project: providing services to taxonomists for standard genome sequencing and annotation.</title>
        <authorList>
            <consortium name="The Broad Institute Genomics Platform"/>
            <consortium name="The Broad Institute Genome Sequencing Center for Infectious Disease"/>
            <person name="Wu L."/>
            <person name="Ma J."/>
        </authorList>
    </citation>
    <scope>NUCLEOTIDE SEQUENCE [LARGE SCALE GENOMIC DNA]</scope>
    <source>
        <strain evidence="2">KCTC 52490</strain>
    </source>
</reference>
<dbReference type="RefSeq" id="WP_381507546.1">
    <property type="nucleotide sequence ID" value="NZ_JBHUOM010000028.1"/>
</dbReference>
<accession>A0ABW6AS50</accession>
<gene>
    <name evidence="1" type="ORF">ACFS25_27060</name>
</gene>
<sequence length="49" mass="5711">METPKSLFLYLNHTYQSKCGFGYFIQHRLVTLGNPAQGHMNVYTQYALK</sequence>
<proteinExistence type="predicted"/>
<comment type="caution">
    <text evidence="1">The sequence shown here is derived from an EMBL/GenBank/DDBJ whole genome shotgun (WGS) entry which is preliminary data.</text>
</comment>
<evidence type="ECO:0000313" key="2">
    <source>
        <dbReference type="Proteomes" id="UP001597512"/>
    </source>
</evidence>
<dbReference type="EMBL" id="JBHUOM010000028">
    <property type="protein sequence ID" value="MFD2937462.1"/>
    <property type="molecule type" value="Genomic_DNA"/>
</dbReference>
<organism evidence="1 2">
    <name type="scientific">Spirosoma flavum</name>
    <dbReference type="NCBI Taxonomy" id="2048557"/>
    <lineage>
        <taxon>Bacteria</taxon>
        <taxon>Pseudomonadati</taxon>
        <taxon>Bacteroidota</taxon>
        <taxon>Cytophagia</taxon>
        <taxon>Cytophagales</taxon>
        <taxon>Cytophagaceae</taxon>
        <taxon>Spirosoma</taxon>
    </lineage>
</organism>
<dbReference type="Proteomes" id="UP001597512">
    <property type="component" value="Unassembled WGS sequence"/>
</dbReference>
<name>A0ABW6AS50_9BACT</name>